<reference evidence="1 2" key="1">
    <citation type="submission" date="2024-08" db="EMBL/GenBank/DDBJ databases">
        <title>Insights into the chromosomal genome structure of Flemingia macrophylla.</title>
        <authorList>
            <person name="Ding Y."/>
            <person name="Zhao Y."/>
            <person name="Bi W."/>
            <person name="Wu M."/>
            <person name="Zhao G."/>
            <person name="Gong Y."/>
            <person name="Li W."/>
            <person name="Zhang P."/>
        </authorList>
    </citation>
    <scope>NUCLEOTIDE SEQUENCE [LARGE SCALE GENOMIC DNA]</scope>
    <source>
        <strain evidence="1">DYQJB</strain>
        <tissue evidence="1">Leaf</tissue>
    </source>
</reference>
<dbReference type="AlphaFoldDB" id="A0ABD1L2G9"/>
<evidence type="ECO:0000313" key="1">
    <source>
        <dbReference type="EMBL" id="KAL2317710.1"/>
    </source>
</evidence>
<protein>
    <submittedName>
        <fullName evidence="1">Uncharacterized protein</fullName>
    </submittedName>
</protein>
<dbReference type="InterPro" id="IPR017853">
    <property type="entry name" value="GH"/>
</dbReference>
<evidence type="ECO:0000313" key="2">
    <source>
        <dbReference type="Proteomes" id="UP001603857"/>
    </source>
</evidence>
<comment type="caution">
    <text evidence="1">The sequence shown here is derived from an EMBL/GenBank/DDBJ whole genome shotgun (WGS) entry which is preliminary data.</text>
</comment>
<gene>
    <name evidence="1" type="ORF">Fmac_031586</name>
</gene>
<organism evidence="1 2">
    <name type="scientific">Flemingia macrophylla</name>
    <dbReference type="NCBI Taxonomy" id="520843"/>
    <lineage>
        <taxon>Eukaryota</taxon>
        <taxon>Viridiplantae</taxon>
        <taxon>Streptophyta</taxon>
        <taxon>Embryophyta</taxon>
        <taxon>Tracheophyta</taxon>
        <taxon>Spermatophyta</taxon>
        <taxon>Magnoliopsida</taxon>
        <taxon>eudicotyledons</taxon>
        <taxon>Gunneridae</taxon>
        <taxon>Pentapetalae</taxon>
        <taxon>rosids</taxon>
        <taxon>fabids</taxon>
        <taxon>Fabales</taxon>
        <taxon>Fabaceae</taxon>
        <taxon>Papilionoideae</taxon>
        <taxon>50 kb inversion clade</taxon>
        <taxon>NPAAA clade</taxon>
        <taxon>indigoferoid/millettioid clade</taxon>
        <taxon>Phaseoleae</taxon>
        <taxon>Flemingia</taxon>
    </lineage>
</organism>
<proteinExistence type="predicted"/>
<accession>A0ABD1L2G9</accession>
<name>A0ABD1L2G9_9FABA</name>
<dbReference type="Proteomes" id="UP001603857">
    <property type="component" value="Unassembled WGS sequence"/>
</dbReference>
<sequence length="108" mass="13013">MEVEVQKWQKCLQQTIEEKKLLSKERLNFTYPFKYISLAFQHKERNIVEIVLTMLLELLLRFQNSFEKRFNAAVIEIEFTWDTIEPDTGKVNYTNSDEMLQFSRTKIS</sequence>
<dbReference type="EMBL" id="JBGMDY010000011">
    <property type="protein sequence ID" value="KAL2317710.1"/>
    <property type="molecule type" value="Genomic_DNA"/>
</dbReference>
<dbReference type="Gene3D" id="3.20.20.80">
    <property type="entry name" value="Glycosidases"/>
    <property type="match status" value="1"/>
</dbReference>
<keyword evidence="2" id="KW-1185">Reference proteome</keyword>
<dbReference type="SUPFAM" id="SSF51445">
    <property type="entry name" value="(Trans)glycosidases"/>
    <property type="match status" value="1"/>
</dbReference>